<dbReference type="PANTHER" id="PTHR10795">
    <property type="entry name" value="PROPROTEIN CONVERTASE SUBTILISIN/KEXIN"/>
    <property type="match status" value="1"/>
</dbReference>
<gene>
    <name evidence="5" type="ORF">IEQ34_022028</name>
</gene>
<keyword evidence="2" id="KW-0732">Signal</keyword>
<sequence>MGQVMFNPTEPWNWGRVLYMTLLSLTNFLCALGYNSTQIFTFKTYKCPSKAPALVDLKYPSITILSLEDSITITRKLKNVGRPGTYMVRVRSPVGTTVKVKPARLTFNEVGKDKSFKLTLAPIGDNVGKDYIFGLLQ</sequence>
<keyword evidence="3" id="KW-0472">Membrane</keyword>
<evidence type="ECO:0000256" key="2">
    <source>
        <dbReference type="ARBA" id="ARBA00022729"/>
    </source>
</evidence>
<evidence type="ECO:0000313" key="6">
    <source>
        <dbReference type="Proteomes" id="UP000775213"/>
    </source>
</evidence>
<dbReference type="Pfam" id="PF17766">
    <property type="entry name" value="fn3_6"/>
    <property type="match status" value="1"/>
</dbReference>
<keyword evidence="6" id="KW-1185">Reference proteome</keyword>
<evidence type="ECO:0000256" key="1">
    <source>
        <dbReference type="ARBA" id="ARBA00011073"/>
    </source>
</evidence>
<accession>A0AAV7FXN2</accession>
<keyword evidence="3" id="KW-1133">Transmembrane helix</keyword>
<dbReference type="InterPro" id="IPR041469">
    <property type="entry name" value="Subtilisin-like_FN3"/>
</dbReference>
<keyword evidence="3" id="KW-0812">Transmembrane</keyword>
<comment type="similarity">
    <text evidence="1">Belongs to the peptidase S8 family.</text>
</comment>
<dbReference type="AlphaFoldDB" id="A0AAV7FXN2"/>
<comment type="caution">
    <text evidence="5">The sequence shown here is derived from an EMBL/GenBank/DDBJ whole genome shotgun (WGS) entry which is preliminary data.</text>
</comment>
<dbReference type="EMBL" id="JAGFBR010000019">
    <property type="protein sequence ID" value="KAH0448228.1"/>
    <property type="molecule type" value="Genomic_DNA"/>
</dbReference>
<dbReference type="Proteomes" id="UP000775213">
    <property type="component" value="Unassembled WGS sequence"/>
</dbReference>
<organism evidence="5 6">
    <name type="scientific">Dendrobium chrysotoxum</name>
    <name type="common">Orchid</name>
    <dbReference type="NCBI Taxonomy" id="161865"/>
    <lineage>
        <taxon>Eukaryota</taxon>
        <taxon>Viridiplantae</taxon>
        <taxon>Streptophyta</taxon>
        <taxon>Embryophyta</taxon>
        <taxon>Tracheophyta</taxon>
        <taxon>Spermatophyta</taxon>
        <taxon>Magnoliopsida</taxon>
        <taxon>Liliopsida</taxon>
        <taxon>Asparagales</taxon>
        <taxon>Orchidaceae</taxon>
        <taxon>Epidendroideae</taxon>
        <taxon>Malaxideae</taxon>
        <taxon>Dendrobiinae</taxon>
        <taxon>Dendrobium</taxon>
    </lineage>
</organism>
<proteinExistence type="inferred from homology"/>
<evidence type="ECO:0000313" key="5">
    <source>
        <dbReference type="EMBL" id="KAH0448228.1"/>
    </source>
</evidence>
<name>A0AAV7FXN2_DENCH</name>
<protein>
    <recommendedName>
        <fullName evidence="4">Subtilisin-like protease fibronectin type-III domain-containing protein</fullName>
    </recommendedName>
</protein>
<feature type="transmembrane region" description="Helical" evidence="3">
    <location>
        <begin position="17"/>
        <end position="34"/>
    </location>
</feature>
<evidence type="ECO:0000256" key="3">
    <source>
        <dbReference type="SAM" id="Phobius"/>
    </source>
</evidence>
<dbReference type="InterPro" id="IPR045051">
    <property type="entry name" value="SBT"/>
</dbReference>
<reference evidence="5 6" key="1">
    <citation type="journal article" date="2021" name="Hortic Res">
        <title>Chromosome-scale assembly of the Dendrobium chrysotoxum genome enhances the understanding of orchid evolution.</title>
        <authorList>
            <person name="Zhang Y."/>
            <person name="Zhang G.Q."/>
            <person name="Zhang D."/>
            <person name="Liu X.D."/>
            <person name="Xu X.Y."/>
            <person name="Sun W.H."/>
            <person name="Yu X."/>
            <person name="Zhu X."/>
            <person name="Wang Z.W."/>
            <person name="Zhao X."/>
            <person name="Zhong W.Y."/>
            <person name="Chen H."/>
            <person name="Yin W.L."/>
            <person name="Huang T."/>
            <person name="Niu S.C."/>
            <person name="Liu Z.J."/>
        </authorList>
    </citation>
    <scope>NUCLEOTIDE SEQUENCE [LARGE SCALE GENOMIC DNA]</scope>
    <source>
        <strain evidence="5">Lindl</strain>
    </source>
</reference>
<feature type="domain" description="Subtilisin-like protease fibronectin type-III" evidence="4">
    <location>
        <begin position="56"/>
        <end position="136"/>
    </location>
</feature>
<evidence type="ECO:0000259" key="4">
    <source>
        <dbReference type="Pfam" id="PF17766"/>
    </source>
</evidence>
<dbReference type="Gene3D" id="2.60.40.2310">
    <property type="match status" value="1"/>
</dbReference>